<dbReference type="InterPro" id="IPR000905">
    <property type="entry name" value="Gcp-like_dom"/>
</dbReference>
<keyword evidence="8" id="KW-0012">Acyltransferase</keyword>
<feature type="chain" id="PRO_5040437057" description="N(6)-L-threonylcarbamoyladenine synthase" evidence="11">
    <location>
        <begin position="25"/>
        <end position="234"/>
    </location>
</feature>
<dbReference type="GO" id="GO:0061711">
    <property type="term" value="F:tRNA N(6)-L-threonylcarbamoyladenine synthase activity"/>
    <property type="evidence" value="ECO:0007669"/>
    <property type="project" value="UniProtKB-EC"/>
</dbReference>
<evidence type="ECO:0000256" key="8">
    <source>
        <dbReference type="ARBA" id="ARBA00023315"/>
    </source>
</evidence>
<comment type="subcellular location">
    <subcellularLocation>
        <location evidence="2">Cytoplasm</location>
    </subcellularLocation>
    <subcellularLocation>
        <location evidence="1">Nucleus</location>
    </subcellularLocation>
</comment>
<keyword evidence="7" id="KW-0479">Metal-binding</keyword>
<evidence type="ECO:0000259" key="12">
    <source>
        <dbReference type="Pfam" id="PF00814"/>
    </source>
</evidence>
<dbReference type="Pfam" id="PF00814">
    <property type="entry name" value="TsaD"/>
    <property type="match status" value="1"/>
</dbReference>
<evidence type="ECO:0000256" key="6">
    <source>
        <dbReference type="ARBA" id="ARBA00022694"/>
    </source>
</evidence>
<dbReference type="OrthoDB" id="10254073at2759"/>
<proteinExistence type="predicted"/>
<keyword evidence="6" id="KW-0819">tRNA processing</keyword>
<dbReference type="GO" id="GO:0006400">
    <property type="term" value="P:tRNA modification"/>
    <property type="evidence" value="ECO:0007669"/>
    <property type="project" value="UniProtKB-ARBA"/>
</dbReference>
<dbReference type="EMBL" id="JAPFFK010000011">
    <property type="protein sequence ID" value="KAJ6734241.1"/>
    <property type="molecule type" value="Genomic_DNA"/>
</dbReference>
<evidence type="ECO:0000256" key="11">
    <source>
        <dbReference type="SAM" id="SignalP"/>
    </source>
</evidence>
<keyword evidence="5" id="KW-0808">Transferase</keyword>
<dbReference type="GO" id="GO:0005737">
    <property type="term" value="C:cytoplasm"/>
    <property type="evidence" value="ECO:0007669"/>
    <property type="project" value="UniProtKB-SubCell"/>
</dbReference>
<dbReference type="GO" id="GO:0000408">
    <property type="term" value="C:EKC/KEOPS complex"/>
    <property type="evidence" value="ECO:0007669"/>
    <property type="project" value="UniProtKB-ARBA"/>
</dbReference>
<evidence type="ECO:0000256" key="9">
    <source>
        <dbReference type="ARBA" id="ARBA00030439"/>
    </source>
</evidence>
<dbReference type="GO" id="GO:0005634">
    <property type="term" value="C:nucleus"/>
    <property type="evidence" value="ECO:0007669"/>
    <property type="project" value="UniProtKB-SubCell"/>
</dbReference>
<evidence type="ECO:0000256" key="10">
    <source>
        <dbReference type="ARBA" id="ARBA00048117"/>
    </source>
</evidence>
<protein>
    <recommendedName>
        <fullName evidence="3">N(6)-L-threonylcarbamoyladenine synthase</fullName>
        <ecNumber evidence="3">2.3.1.234</ecNumber>
    </recommendedName>
    <alternativeName>
        <fullName evidence="9">N6-L-threonylcarbamoyladenine synthase</fullName>
    </alternativeName>
</protein>
<evidence type="ECO:0000313" key="14">
    <source>
        <dbReference type="Proteomes" id="UP001151532"/>
    </source>
</evidence>
<dbReference type="GO" id="GO:0070525">
    <property type="term" value="P:tRNA threonylcarbamoyladenosine metabolic process"/>
    <property type="evidence" value="ECO:0007669"/>
    <property type="project" value="UniProtKB-ARBA"/>
</dbReference>
<feature type="domain" description="Gcp-like" evidence="12">
    <location>
        <begin position="33"/>
        <end position="178"/>
    </location>
</feature>
<dbReference type="Gene3D" id="3.30.420.40">
    <property type="match status" value="1"/>
</dbReference>
<evidence type="ECO:0000256" key="2">
    <source>
        <dbReference type="ARBA" id="ARBA00004496"/>
    </source>
</evidence>
<reference evidence="13" key="1">
    <citation type="submission" date="2022-11" db="EMBL/GenBank/DDBJ databases">
        <authorList>
            <person name="Hyden B.L."/>
            <person name="Feng K."/>
            <person name="Yates T."/>
            <person name="Jawdy S."/>
            <person name="Smart L.B."/>
            <person name="Muchero W."/>
        </authorList>
    </citation>
    <scope>NUCLEOTIDE SEQUENCE</scope>
    <source>
        <tissue evidence="13">Shoot tip</tissue>
    </source>
</reference>
<feature type="signal peptide" evidence="11">
    <location>
        <begin position="1"/>
        <end position="24"/>
    </location>
</feature>
<evidence type="ECO:0000256" key="4">
    <source>
        <dbReference type="ARBA" id="ARBA00022490"/>
    </source>
</evidence>
<keyword evidence="4" id="KW-0963">Cytoplasm</keyword>
<dbReference type="FunFam" id="3.30.420.40:FF:000105">
    <property type="entry name" value="Probable tRNA N6-adenosine threonylcarbamoyltransferase"/>
    <property type="match status" value="1"/>
</dbReference>
<dbReference type="InterPro" id="IPR043129">
    <property type="entry name" value="ATPase_NBD"/>
</dbReference>
<evidence type="ECO:0000256" key="1">
    <source>
        <dbReference type="ARBA" id="ARBA00004123"/>
    </source>
</evidence>
<comment type="caution">
    <text evidence="13">The sequence shown here is derived from an EMBL/GenBank/DDBJ whole genome shotgun (WGS) entry which is preliminary data.</text>
</comment>
<name>A0A9Q0UQJ6_SALPP</name>
<evidence type="ECO:0000256" key="7">
    <source>
        <dbReference type="ARBA" id="ARBA00022723"/>
    </source>
</evidence>
<keyword evidence="11" id="KW-0732">Signal</keyword>
<keyword evidence="14" id="KW-1185">Reference proteome</keyword>
<dbReference type="SUPFAM" id="SSF53067">
    <property type="entry name" value="Actin-like ATPase domain"/>
    <property type="match status" value="1"/>
</dbReference>
<evidence type="ECO:0000313" key="13">
    <source>
        <dbReference type="EMBL" id="KAJ6734241.1"/>
    </source>
</evidence>
<sequence>MILLFCMLVVGILRLLLTVKDGIGFSVRLLTLLLGNCLDRFARVLQLSNDPAPGYNIEQLAKKGEQFIDLPYVVKGMDVSFSGILSFIEATTEEKLKNNECTPADLCYSLQETVFAMLVEITERAMAHCDKKDILIVGGVGCNERLQEMMRIMCAERGGMLYATDDRYCIDNGAMIAYTGLLAFAFGETTPLEESTFTQRFRTDEVHAIWRDKKDLASVNVIDEPGDKIEENRG</sequence>
<dbReference type="PANTHER" id="PTHR11735:SF14">
    <property type="entry name" value="TRNA N6-ADENOSINE THREONYLCARBAMOYLTRANSFERASE"/>
    <property type="match status" value="1"/>
</dbReference>
<accession>A0A9Q0UQJ6</accession>
<organism evidence="13 14">
    <name type="scientific">Salix purpurea</name>
    <name type="common">Purple osier willow</name>
    <dbReference type="NCBI Taxonomy" id="77065"/>
    <lineage>
        <taxon>Eukaryota</taxon>
        <taxon>Viridiplantae</taxon>
        <taxon>Streptophyta</taxon>
        <taxon>Embryophyta</taxon>
        <taxon>Tracheophyta</taxon>
        <taxon>Spermatophyta</taxon>
        <taxon>Magnoliopsida</taxon>
        <taxon>eudicotyledons</taxon>
        <taxon>Gunneridae</taxon>
        <taxon>Pentapetalae</taxon>
        <taxon>rosids</taxon>
        <taxon>fabids</taxon>
        <taxon>Malpighiales</taxon>
        <taxon>Salicaceae</taxon>
        <taxon>Saliceae</taxon>
        <taxon>Salix</taxon>
    </lineage>
</organism>
<gene>
    <name evidence="13" type="ORF">OIU79_001487</name>
</gene>
<reference evidence="13" key="2">
    <citation type="journal article" date="2023" name="Int. J. Mol. Sci.">
        <title>De Novo Assembly and Annotation of 11 Diverse Shrub Willow (Salix) Genomes Reveals Novel Gene Organization in Sex-Linked Regions.</title>
        <authorList>
            <person name="Hyden B."/>
            <person name="Feng K."/>
            <person name="Yates T.B."/>
            <person name="Jawdy S."/>
            <person name="Cereghino C."/>
            <person name="Smart L.B."/>
            <person name="Muchero W."/>
        </authorList>
    </citation>
    <scope>NUCLEOTIDE SEQUENCE</scope>
    <source>
        <tissue evidence="13">Shoot tip</tissue>
    </source>
</reference>
<dbReference type="GO" id="GO:0046872">
    <property type="term" value="F:metal ion binding"/>
    <property type="evidence" value="ECO:0007669"/>
    <property type="project" value="UniProtKB-KW"/>
</dbReference>
<evidence type="ECO:0000256" key="5">
    <source>
        <dbReference type="ARBA" id="ARBA00022679"/>
    </source>
</evidence>
<dbReference type="EC" id="2.3.1.234" evidence="3"/>
<dbReference type="Proteomes" id="UP001151532">
    <property type="component" value="Chromosome 17"/>
</dbReference>
<dbReference type="FunFam" id="3.30.420.40:FF:000038">
    <property type="entry name" value="Probable tRNA N6-adenosine threonylcarbamoyltransferase"/>
    <property type="match status" value="1"/>
</dbReference>
<dbReference type="PANTHER" id="PTHR11735">
    <property type="entry name" value="TRNA N6-ADENOSINE THREONYLCARBAMOYLTRANSFERASE"/>
    <property type="match status" value="1"/>
</dbReference>
<comment type="catalytic activity">
    <reaction evidence="10">
        <text>L-threonylcarbamoyladenylate + adenosine(37) in tRNA = N(6)-L-threonylcarbamoyladenosine(37) in tRNA + AMP + H(+)</text>
        <dbReference type="Rhea" id="RHEA:37059"/>
        <dbReference type="Rhea" id="RHEA-COMP:10162"/>
        <dbReference type="Rhea" id="RHEA-COMP:10163"/>
        <dbReference type="ChEBI" id="CHEBI:15378"/>
        <dbReference type="ChEBI" id="CHEBI:73682"/>
        <dbReference type="ChEBI" id="CHEBI:74411"/>
        <dbReference type="ChEBI" id="CHEBI:74418"/>
        <dbReference type="ChEBI" id="CHEBI:456215"/>
        <dbReference type="EC" id="2.3.1.234"/>
    </reaction>
</comment>
<evidence type="ECO:0000256" key="3">
    <source>
        <dbReference type="ARBA" id="ARBA00012156"/>
    </source>
</evidence>
<dbReference type="AlphaFoldDB" id="A0A9Q0UQJ6"/>